<dbReference type="Pfam" id="PF04260">
    <property type="entry name" value="DUF436"/>
    <property type="match status" value="1"/>
</dbReference>
<dbReference type="InterPro" id="IPR006340">
    <property type="entry name" value="DUF436"/>
</dbReference>
<dbReference type="Proteomes" id="UP000006620">
    <property type="component" value="Chromosome"/>
</dbReference>
<dbReference type="Gene3D" id="3.40.50.10360">
    <property type="entry name" value="Hypothetical protein TT1679"/>
    <property type="match status" value="1"/>
</dbReference>
<dbReference type="SUPFAM" id="SSF110710">
    <property type="entry name" value="TTHA0583/YokD-like"/>
    <property type="match status" value="1"/>
</dbReference>
<reference evidence="3" key="1">
    <citation type="submission" date="2011-06" db="EMBL/GenBank/DDBJ databases">
        <title>Complete genome sequence of Paenibacillus mucilaginosus KNP414.</title>
        <authorList>
            <person name="Wang J."/>
            <person name="Hu S."/>
            <person name="Hu X."/>
            <person name="Zhang B."/>
            <person name="Dong D."/>
            <person name="Zhang S."/>
            <person name="Zhao K."/>
            <person name="Wu D."/>
        </authorList>
    </citation>
    <scope>NUCLEOTIDE SEQUENCE [LARGE SCALE GENOMIC DNA]</scope>
    <source>
        <strain evidence="3">KNP414</strain>
    </source>
</reference>
<name>F8FH43_PAEMK</name>
<comment type="similarity">
    <text evidence="1">Belongs to the UPF0340 family.</text>
</comment>
<protein>
    <recommendedName>
        <fullName evidence="1">UPF0340 protein KNP414_00042</fullName>
    </recommendedName>
</protein>
<proteinExistence type="inferred from homology"/>
<dbReference type="HAMAP" id="MF_00800">
    <property type="entry name" value="UPF0340"/>
    <property type="match status" value="1"/>
</dbReference>
<dbReference type="PATRIC" id="fig|1036673.3.peg.37"/>
<dbReference type="HOGENOM" id="CLU_106658_0_0_9"/>
<dbReference type="EMBL" id="CP002869">
    <property type="protein sequence ID" value="AEI38693.1"/>
    <property type="molecule type" value="Genomic_DNA"/>
</dbReference>
<dbReference type="PIRSF" id="PIRSF007510">
    <property type="entry name" value="UCP007510"/>
    <property type="match status" value="1"/>
</dbReference>
<dbReference type="InterPro" id="IPR028345">
    <property type="entry name" value="Antibiotic_NAT-like"/>
</dbReference>
<evidence type="ECO:0000313" key="2">
    <source>
        <dbReference type="EMBL" id="AEI38693.1"/>
    </source>
</evidence>
<evidence type="ECO:0000313" key="3">
    <source>
        <dbReference type="Proteomes" id="UP000006620"/>
    </source>
</evidence>
<gene>
    <name evidence="2" type="ordered locus">KNP414_00042</name>
</gene>
<dbReference type="RefSeq" id="WP_013913859.1">
    <property type="nucleotide sequence ID" value="NC_015690.1"/>
</dbReference>
<dbReference type="NCBIfam" id="TIGR01440">
    <property type="entry name" value="TIGR01440 family protein"/>
    <property type="match status" value="1"/>
</dbReference>
<sequence length="205" mass="21839">MTVEHSAVQEDGGASLLTGLRPQVEQILRELVQAGGVKPGQLLVIGTSTSEVLGHRIGTAGSGEVAQRIFEAVEAVREEAGFYPVYQCCEHLNRALVLEREAAERYGLEEVSVVPAPRAGGSMAAHAFRQLPQAVVVETVQAHAGIDIGDTMIGMHLKRVAVPVRPTIRQLGDAHVTMAFTRPKLIGGARAIYTAEAPQVNDNCS</sequence>
<dbReference type="KEGG" id="pms:KNP414_00042"/>
<organism evidence="2 3">
    <name type="scientific">Paenibacillus mucilaginosus (strain KNP414)</name>
    <dbReference type="NCBI Taxonomy" id="1036673"/>
    <lineage>
        <taxon>Bacteria</taxon>
        <taxon>Bacillati</taxon>
        <taxon>Bacillota</taxon>
        <taxon>Bacilli</taxon>
        <taxon>Bacillales</taxon>
        <taxon>Paenibacillaceae</taxon>
        <taxon>Paenibacillus</taxon>
    </lineage>
</organism>
<dbReference type="AlphaFoldDB" id="F8FH43"/>
<evidence type="ECO:0000256" key="1">
    <source>
        <dbReference type="HAMAP-Rule" id="MF_00800"/>
    </source>
</evidence>
<accession>F8FH43</accession>
<reference evidence="2 3" key="2">
    <citation type="journal article" date="2013" name="Genome Announc.">
        <title>Genome Sequence of Growth-Improving Paenibacillus mucilaginosus Strain KNP414.</title>
        <authorList>
            <person name="Lu J.J."/>
            <person name="Wang J.F."/>
            <person name="Hu X.F."/>
        </authorList>
    </citation>
    <scope>NUCLEOTIDE SEQUENCE [LARGE SCALE GENOMIC DNA]</scope>
    <source>
        <strain evidence="2 3">KNP414</strain>
    </source>
</reference>